<gene>
    <name evidence="3" type="ORF">TTHERM_01142710</name>
</gene>
<dbReference type="RefSeq" id="XP_001030100.2">
    <property type="nucleotide sequence ID" value="XM_001030100.2"/>
</dbReference>
<sequence length="1056" mass="124821">MSQYFQKIFQVYKKKHIVEFLNKELQRQKQEDLIRLEAIQNMQQIIDSQQVSMDSGIIKLKQQNVAYDNSTLDLQSFSQIKLPSPHDNYQQPTRQNIYEQSKQQEKNNDFLTVNEVNFNQKNYQSELIRIAEKNQIYERFALSIYYFLNEYSYRVCQTTKLLIVNSGLVPHHVQVKFRNLSQILGKKHMKLFIPNYRSEGDDMYNQVNSEQNNQKLGMFGQNKINQIFISDLINLKSSSISTQFDIQSSMRLIKGLPKGEQNNQLLNLTQSKFSRRQSIKKAFENLENQQNKESLFTELNTEDKKSTFSFNKKNENNEQENKQTVRCTTPTDRNRKKLDDPNDSPPQKQDKNQKFSRRNTKNKTLIYPKPNQPQQNTTPQSKVQILPDDLKYEIDMPEWNQIVSLQKLSEIAQDNTSILFELDSLQLVYNTIKSDRFVGYFLNQEKLIEYFKVISSSLTNQANKRRLSIKQNMYQDKIEEIQEENIEIRSRSTSYKIQGEKQFKYFQNKKNQQNNQHDLTFYMQDQKEKVNKLKLNEKIIENFYLLKNFAHQECISHIKLIIQTLKELFYSIQIQKRKISNVNSSKINEKEQKVNSPSQSQKRQEQQTFKNIHCNNKFIQTQINNASKKIHQYLNSDQQKEFNERQSNFFEFPETLEQNKQAEEYITFIKNAQALNHESKNKNLTEKKIKQLVRKTEISKPLKKIKLIQLALMPLIKKHVNKLISEDVQMEEQRSQLKQMMSQYKKAKEKLKEQIKENEKTKADLELSRLDKIQSAQKKQFPQHLYRNVSNERYPTVKLTLQNSQVISRIDKLNTKHPAMKRSTSQENILYDGVNSILRIVREKKNVLKTLAPLKKDQQNTDHSSSSSGSSNFSENEEKDINMRKFHNQKINQPQKIELNEIKDNHFYLKAKYKCSIQNRLLVPLSLNINSNRVYSNSNSIDIKAKNNPFQRNPLDAFFTSQQSSPKSNISNKQQINEQRFSINESEKYNSKSSTFYDKSTNSIIFNQSKIQQMAGSKKNIQKLPNNLSFQMLFKTYCKEKTVTNNMSKYFPNIPK</sequence>
<accession>Q22AX7</accession>
<evidence type="ECO:0000256" key="1">
    <source>
        <dbReference type="SAM" id="Coils"/>
    </source>
</evidence>
<feature type="region of interest" description="Disordered" evidence="2">
    <location>
        <begin position="852"/>
        <end position="877"/>
    </location>
</feature>
<dbReference type="GeneID" id="7832042"/>
<organism evidence="3 4">
    <name type="scientific">Tetrahymena thermophila (strain SB210)</name>
    <dbReference type="NCBI Taxonomy" id="312017"/>
    <lineage>
        <taxon>Eukaryota</taxon>
        <taxon>Sar</taxon>
        <taxon>Alveolata</taxon>
        <taxon>Ciliophora</taxon>
        <taxon>Intramacronucleata</taxon>
        <taxon>Oligohymenophorea</taxon>
        <taxon>Hymenostomatida</taxon>
        <taxon>Tetrahymenina</taxon>
        <taxon>Tetrahymenidae</taxon>
        <taxon>Tetrahymena</taxon>
    </lineage>
</organism>
<keyword evidence="4" id="KW-1185">Reference proteome</keyword>
<dbReference type="Proteomes" id="UP000009168">
    <property type="component" value="Unassembled WGS sequence"/>
</dbReference>
<evidence type="ECO:0000313" key="3">
    <source>
        <dbReference type="EMBL" id="EAR82437.2"/>
    </source>
</evidence>
<dbReference type="HOGENOM" id="CLU_242091_0_0_1"/>
<feature type="coiled-coil region" evidence="1">
    <location>
        <begin position="464"/>
        <end position="491"/>
    </location>
</feature>
<feature type="coiled-coil region" evidence="1">
    <location>
        <begin position="730"/>
        <end position="768"/>
    </location>
</feature>
<proteinExistence type="predicted"/>
<protein>
    <submittedName>
        <fullName evidence="3">Uncharacterized protein</fullName>
    </submittedName>
</protein>
<dbReference type="KEGG" id="tet:TTHERM_01142710"/>
<evidence type="ECO:0000313" key="4">
    <source>
        <dbReference type="Proteomes" id="UP000009168"/>
    </source>
</evidence>
<dbReference type="AlphaFoldDB" id="Q22AX7"/>
<feature type="compositionally biased region" description="Low complexity" evidence="2">
    <location>
        <begin position="368"/>
        <end position="380"/>
    </location>
</feature>
<reference evidence="4" key="1">
    <citation type="journal article" date="2006" name="PLoS Biol.">
        <title>Macronuclear genome sequence of the ciliate Tetrahymena thermophila, a model eukaryote.</title>
        <authorList>
            <person name="Eisen J.A."/>
            <person name="Coyne R.S."/>
            <person name="Wu M."/>
            <person name="Wu D."/>
            <person name="Thiagarajan M."/>
            <person name="Wortman J.R."/>
            <person name="Badger J.H."/>
            <person name="Ren Q."/>
            <person name="Amedeo P."/>
            <person name="Jones K.M."/>
            <person name="Tallon L.J."/>
            <person name="Delcher A.L."/>
            <person name="Salzberg S.L."/>
            <person name="Silva J.C."/>
            <person name="Haas B.J."/>
            <person name="Majoros W.H."/>
            <person name="Farzad M."/>
            <person name="Carlton J.M."/>
            <person name="Smith R.K. Jr."/>
            <person name="Garg J."/>
            <person name="Pearlman R.E."/>
            <person name="Karrer K.M."/>
            <person name="Sun L."/>
            <person name="Manning G."/>
            <person name="Elde N.C."/>
            <person name="Turkewitz A.P."/>
            <person name="Asai D.J."/>
            <person name="Wilkes D.E."/>
            <person name="Wang Y."/>
            <person name="Cai H."/>
            <person name="Collins K."/>
            <person name="Stewart B.A."/>
            <person name="Lee S.R."/>
            <person name="Wilamowska K."/>
            <person name="Weinberg Z."/>
            <person name="Ruzzo W.L."/>
            <person name="Wloga D."/>
            <person name="Gaertig J."/>
            <person name="Frankel J."/>
            <person name="Tsao C.-C."/>
            <person name="Gorovsky M.A."/>
            <person name="Keeling P.J."/>
            <person name="Waller R.F."/>
            <person name="Patron N.J."/>
            <person name="Cherry J.M."/>
            <person name="Stover N.A."/>
            <person name="Krieger C.J."/>
            <person name="del Toro C."/>
            <person name="Ryder H.F."/>
            <person name="Williamson S.C."/>
            <person name="Barbeau R.A."/>
            <person name="Hamilton E.P."/>
            <person name="Orias E."/>
        </authorList>
    </citation>
    <scope>NUCLEOTIDE SEQUENCE [LARGE SCALE GENOMIC DNA]</scope>
    <source>
        <strain evidence="4">SB210</strain>
    </source>
</reference>
<evidence type="ECO:0000256" key="2">
    <source>
        <dbReference type="SAM" id="MobiDB-lite"/>
    </source>
</evidence>
<feature type="region of interest" description="Disordered" evidence="2">
    <location>
        <begin position="311"/>
        <end position="381"/>
    </location>
</feature>
<keyword evidence="1" id="KW-0175">Coiled coil</keyword>
<name>Q22AX7_TETTS</name>
<dbReference type="EMBL" id="GG662712">
    <property type="protein sequence ID" value="EAR82437.2"/>
    <property type="molecule type" value="Genomic_DNA"/>
</dbReference>
<feature type="region of interest" description="Disordered" evidence="2">
    <location>
        <begin position="586"/>
        <end position="607"/>
    </location>
</feature>
<feature type="compositionally biased region" description="Basic and acidic residues" evidence="2">
    <location>
        <begin position="311"/>
        <end position="323"/>
    </location>
</feature>
<feature type="compositionally biased region" description="Polar residues" evidence="2">
    <location>
        <begin position="594"/>
        <end position="607"/>
    </location>
</feature>
<dbReference type="InParanoid" id="Q22AX7"/>
<feature type="compositionally biased region" description="Low complexity" evidence="2">
    <location>
        <begin position="864"/>
        <end position="874"/>
    </location>
</feature>